<dbReference type="InterPro" id="IPR000904">
    <property type="entry name" value="Sec7_dom"/>
</dbReference>
<dbReference type="AlphaFoldDB" id="A0A8I3A274"/>
<dbReference type="InterPro" id="IPR035999">
    <property type="entry name" value="Sec7_dom_sf"/>
</dbReference>
<reference evidence="2" key="1">
    <citation type="submission" date="2021-03" db="EMBL/GenBank/DDBJ databases">
        <title>Evolutionary innovations through gain and loss of genes in the ectomycorrhizal Boletales.</title>
        <authorList>
            <person name="Wu G."/>
            <person name="Miyauchi S."/>
            <person name="Morin E."/>
            <person name="Yang Z.-L."/>
            <person name="Xu J."/>
            <person name="Martin F.M."/>
        </authorList>
    </citation>
    <scope>NUCLEOTIDE SEQUENCE</scope>
    <source>
        <strain evidence="2">BR01</strain>
    </source>
</reference>
<evidence type="ECO:0000259" key="1">
    <source>
        <dbReference type="PROSITE" id="PS50190"/>
    </source>
</evidence>
<evidence type="ECO:0000313" key="2">
    <source>
        <dbReference type="EMBL" id="KAG6369081.1"/>
    </source>
</evidence>
<dbReference type="SUPFAM" id="SSF48425">
    <property type="entry name" value="Sec7 domain"/>
    <property type="match status" value="1"/>
</dbReference>
<dbReference type="PROSITE" id="PS50190">
    <property type="entry name" value="SEC7"/>
    <property type="match status" value="1"/>
</dbReference>
<name>A0A8I3A274_9AGAM</name>
<evidence type="ECO:0000313" key="3">
    <source>
        <dbReference type="Proteomes" id="UP000683000"/>
    </source>
</evidence>
<protein>
    <recommendedName>
        <fullName evidence="1">SEC7 domain-containing protein</fullName>
    </recommendedName>
</protein>
<gene>
    <name evidence="2" type="ORF">JVT61DRAFT_1525</name>
</gene>
<feature type="domain" description="SEC7" evidence="1">
    <location>
        <begin position="7"/>
        <end position="116"/>
    </location>
</feature>
<dbReference type="InterPro" id="IPR023394">
    <property type="entry name" value="Sec7_C_sf"/>
</dbReference>
<dbReference type="Proteomes" id="UP000683000">
    <property type="component" value="Unassembled WGS sequence"/>
</dbReference>
<dbReference type="OrthoDB" id="430364at2759"/>
<dbReference type="GO" id="GO:0032012">
    <property type="term" value="P:regulation of ARF protein signal transduction"/>
    <property type="evidence" value="ECO:0007669"/>
    <property type="project" value="InterPro"/>
</dbReference>
<dbReference type="Gene3D" id="1.10.1000.11">
    <property type="entry name" value="Arf Nucleotide-binding Site Opener,domain 2"/>
    <property type="match status" value="1"/>
</dbReference>
<sequence>MSLFNNLGQADDPVALAQLLFHTPEINHAWLSDYLSSRTSCVVLKHYLDVFGFTGVRVDKVLHIFLQTINIPTWATQGARPLDILLYSFASWWYDANGKQVAYDKDLAYSDVYASIYRKPLSQACHPSSNGPIKITVTFKRTLPSNLTYKVQSELMVINILQADLNFTIKLFGHNLAFELPILSFSKSSEALFRVTWMLFGLTTLLMLHSGSNALLYASLPPSWPISVEHAFMQNTFQIALLNHTNAL</sequence>
<dbReference type="Pfam" id="PF01369">
    <property type="entry name" value="Sec7"/>
    <property type="match status" value="1"/>
</dbReference>
<organism evidence="2 3">
    <name type="scientific">Boletus reticuloceps</name>
    <dbReference type="NCBI Taxonomy" id="495285"/>
    <lineage>
        <taxon>Eukaryota</taxon>
        <taxon>Fungi</taxon>
        <taxon>Dikarya</taxon>
        <taxon>Basidiomycota</taxon>
        <taxon>Agaricomycotina</taxon>
        <taxon>Agaricomycetes</taxon>
        <taxon>Agaricomycetidae</taxon>
        <taxon>Boletales</taxon>
        <taxon>Boletineae</taxon>
        <taxon>Boletaceae</taxon>
        <taxon>Boletoideae</taxon>
        <taxon>Boletus</taxon>
    </lineage>
</organism>
<accession>A0A8I3A274</accession>
<keyword evidence="3" id="KW-1185">Reference proteome</keyword>
<dbReference type="GO" id="GO:0005085">
    <property type="term" value="F:guanyl-nucleotide exchange factor activity"/>
    <property type="evidence" value="ECO:0007669"/>
    <property type="project" value="InterPro"/>
</dbReference>
<proteinExistence type="predicted"/>
<dbReference type="EMBL" id="JAGFBS010000109">
    <property type="protein sequence ID" value="KAG6369081.1"/>
    <property type="molecule type" value="Genomic_DNA"/>
</dbReference>
<comment type="caution">
    <text evidence="2">The sequence shown here is derived from an EMBL/GenBank/DDBJ whole genome shotgun (WGS) entry which is preliminary data.</text>
</comment>